<name>A0A8S5MUV8_9CAUD</name>
<feature type="domain" description="Virulence-associated protein E-like" evidence="1">
    <location>
        <begin position="492"/>
        <end position="701"/>
    </location>
</feature>
<keyword evidence="2" id="KW-0067">ATP-binding</keyword>
<dbReference type="GO" id="GO:0004386">
    <property type="term" value="F:helicase activity"/>
    <property type="evidence" value="ECO:0007669"/>
    <property type="project" value="UniProtKB-KW"/>
</dbReference>
<keyword evidence="2" id="KW-0378">Hydrolase</keyword>
<dbReference type="EMBL" id="BK014992">
    <property type="protein sequence ID" value="DAD85988.1"/>
    <property type="molecule type" value="Genomic_DNA"/>
</dbReference>
<keyword evidence="2" id="KW-0347">Helicase</keyword>
<reference evidence="2" key="1">
    <citation type="journal article" date="2021" name="Proc. Natl. Acad. Sci. U.S.A.">
        <title>A Catalog of Tens of Thousands of Viruses from Human Metagenomes Reveals Hidden Associations with Chronic Diseases.</title>
        <authorList>
            <person name="Tisza M.J."/>
            <person name="Buck C.B."/>
        </authorList>
    </citation>
    <scope>NUCLEOTIDE SEQUENCE</scope>
    <source>
        <strain evidence="2">Ctv1i11</strain>
    </source>
</reference>
<keyword evidence="2" id="KW-0547">Nucleotide-binding</keyword>
<accession>A0A8S5MUV8</accession>
<evidence type="ECO:0000259" key="1">
    <source>
        <dbReference type="Pfam" id="PF05272"/>
    </source>
</evidence>
<dbReference type="PANTHER" id="PTHR34985:SF1">
    <property type="entry name" value="SLR0554 PROTEIN"/>
    <property type="match status" value="1"/>
</dbReference>
<dbReference type="InterPro" id="IPR007936">
    <property type="entry name" value="VapE-like_dom"/>
</dbReference>
<organism evidence="2">
    <name type="scientific">Myoviridae sp. ctv1i11</name>
    <dbReference type="NCBI Taxonomy" id="2826709"/>
    <lineage>
        <taxon>Viruses</taxon>
        <taxon>Duplodnaviria</taxon>
        <taxon>Heunggongvirae</taxon>
        <taxon>Uroviricota</taxon>
        <taxon>Caudoviricetes</taxon>
    </lineage>
</organism>
<dbReference type="Pfam" id="PF05272">
    <property type="entry name" value="VapE-like_dom"/>
    <property type="match status" value="1"/>
</dbReference>
<proteinExistence type="predicted"/>
<evidence type="ECO:0000313" key="2">
    <source>
        <dbReference type="EMBL" id="DAD85988.1"/>
    </source>
</evidence>
<protein>
    <submittedName>
        <fullName evidence="2">Replicative DNA helicase</fullName>
    </submittedName>
</protein>
<dbReference type="PANTHER" id="PTHR34985">
    <property type="entry name" value="SLR0554 PROTEIN"/>
    <property type="match status" value="1"/>
</dbReference>
<sequence>MINDKKLIISVGQSRTSKQWIQTELMWSEFIERLRTPQRTTETVEQYHQLPKSAQAKLKDIGGFVGGSLIGLQRKAINVTGRDLITLDLDAIEPGQTDNVVRTVDSLGMAYAVYSTRSHTPHRPRLRVVIPTDRTMTPDEYEPIARKVASLIGIGMMDSTTFEASRLMYWPGCSSDAQYVFRFADKPFLSADGILAEYTDWRDVASWPQVPGSETSVRVKQLLTKQQDPISKHGIVGAFCRQYGIREAIDTFLPNAYTYVDGSNDRLTYVEGSTIGGAVIYDDDKFLYSHHNTDPCGGQLVNAFDLVRLHKFHDLDETAKDGTPPHKMPSFLAMSKLAFEDAEVAISIQQERARESATNVFQESISNSNTTDVTDLDANAMLETEWMKSAGLKYNDNQGLKKTRDNILKLLTHDPAIKGRIAYDKFGSRYMAMGALPWALSEHGKRIWTDTDDSGIQWYLENRFDITGKDKVLDSVLLIAKQNSFNPVTDYLDSLTWDGVERLDTIFIDYLGAEDNVYTRAVGRKAFVAAVARAYEPGCKYDTMPVLVGAQGIGKSSLIRLMGKDWYADGLNTFDGKEAAESIQNSWLVEGGEMAGYSKAEENASKQFLSRQVDVFRKAYGRRTEEYPRQCVFFGSTNRHEFLKDITGNRRFWPIQLGLKKPTKNVFKNLPGEVDQLWAEAKARYRQGESLIIEDNEEVLRLANVARESHMEGNAKAGVVAEFLKQKVPENWQALSISARRMQLSATHAVPGQELVLRDRICAAEIWCECFNKELSWMKKADSREINQILDNIPFLIRYDKVRKYGPYGDQRGFEIIPGMM</sequence>